<dbReference type="AlphaFoldDB" id="A0AAD8TMM9"/>
<dbReference type="Proteomes" id="UP001231189">
    <property type="component" value="Unassembled WGS sequence"/>
</dbReference>
<proteinExistence type="predicted"/>
<name>A0AAD8TMM9_LOLMU</name>
<feature type="region of interest" description="Disordered" evidence="1">
    <location>
        <begin position="66"/>
        <end position="109"/>
    </location>
</feature>
<keyword evidence="3" id="KW-1185">Reference proteome</keyword>
<sequence length="109" mass="11004">MDAEVRAATATVSVCALSCHSILIPFLLSLRSDTAAWPPYGIRVAVAAAAGHALGDCVVSPAVVGSGHSQAHSASDPASMASEHASVAEGVHPEREADYAETQPLVADA</sequence>
<evidence type="ECO:0000313" key="3">
    <source>
        <dbReference type="Proteomes" id="UP001231189"/>
    </source>
</evidence>
<protein>
    <submittedName>
        <fullName evidence="2">Uncharacterized protein</fullName>
    </submittedName>
</protein>
<evidence type="ECO:0000256" key="1">
    <source>
        <dbReference type="SAM" id="MobiDB-lite"/>
    </source>
</evidence>
<accession>A0AAD8TMM9</accession>
<dbReference type="EMBL" id="JAUUTY010000002">
    <property type="protein sequence ID" value="KAK1684401.1"/>
    <property type="molecule type" value="Genomic_DNA"/>
</dbReference>
<organism evidence="2 3">
    <name type="scientific">Lolium multiflorum</name>
    <name type="common">Italian ryegrass</name>
    <name type="synonym">Lolium perenne subsp. multiflorum</name>
    <dbReference type="NCBI Taxonomy" id="4521"/>
    <lineage>
        <taxon>Eukaryota</taxon>
        <taxon>Viridiplantae</taxon>
        <taxon>Streptophyta</taxon>
        <taxon>Embryophyta</taxon>
        <taxon>Tracheophyta</taxon>
        <taxon>Spermatophyta</taxon>
        <taxon>Magnoliopsida</taxon>
        <taxon>Liliopsida</taxon>
        <taxon>Poales</taxon>
        <taxon>Poaceae</taxon>
        <taxon>BOP clade</taxon>
        <taxon>Pooideae</taxon>
        <taxon>Poodae</taxon>
        <taxon>Poeae</taxon>
        <taxon>Poeae Chloroplast Group 2 (Poeae type)</taxon>
        <taxon>Loliodinae</taxon>
        <taxon>Loliinae</taxon>
        <taxon>Lolium</taxon>
    </lineage>
</organism>
<evidence type="ECO:0000313" key="2">
    <source>
        <dbReference type="EMBL" id="KAK1684401.1"/>
    </source>
</evidence>
<comment type="caution">
    <text evidence="2">The sequence shown here is derived from an EMBL/GenBank/DDBJ whole genome shotgun (WGS) entry which is preliminary data.</text>
</comment>
<reference evidence="2" key="1">
    <citation type="submission" date="2023-07" db="EMBL/GenBank/DDBJ databases">
        <title>A chromosome-level genome assembly of Lolium multiflorum.</title>
        <authorList>
            <person name="Chen Y."/>
            <person name="Copetti D."/>
            <person name="Kolliker R."/>
            <person name="Studer B."/>
        </authorList>
    </citation>
    <scope>NUCLEOTIDE SEQUENCE</scope>
    <source>
        <strain evidence="2">02402/16</strain>
        <tissue evidence="2">Leaf</tissue>
    </source>
</reference>
<gene>
    <name evidence="2" type="ORF">QYE76_045249</name>
</gene>